<dbReference type="GO" id="GO:0005548">
    <property type="term" value="F:phospholipid transporter activity"/>
    <property type="evidence" value="ECO:0007669"/>
    <property type="project" value="TreeGrafter"/>
</dbReference>
<keyword evidence="1" id="KW-0812">Transmembrane</keyword>
<feature type="transmembrane region" description="Helical" evidence="1">
    <location>
        <begin position="152"/>
        <end position="174"/>
    </location>
</feature>
<feature type="transmembrane region" description="Helical" evidence="1">
    <location>
        <begin position="43"/>
        <end position="63"/>
    </location>
</feature>
<dbReference type="RefSeq" id="WP_210511893.1">
    <property type="nucleotide sequence ID" value="NZ_JAFIDN010000006.1"/>
</dbReference>
<evidence type="ECO:0000313" key="2">
    <source>
        <dbReference type="EMBL" id="MBP3192823.1"/>
    </source>
</evidence>
<keyword evidence="1" id="KW-0472">Membrane</keyword>
<dbReference type="PANTHER" id="PTHR30188:SF4">
    <property type="entry name" value="PROTEIN TRIGALACTOSYLDIACYLGLYCEROL 1, CHLOROPLASTIC"/>
    <property type="match status" value="1"/>
</dbReference>
<dbReference type="AlphaFoldDB" id="A0A8J7S6G4"/>
<comment type="caution">
    <text evidence="2">The sequence shown here is derived from an EMBL/GenBank/DDBJ whole genome shotgun (WGS) entry which is preliminary data.</text>
</comment>
<organism evidence="2 3">
    <name type="scientific">Natronogracilivirga saccharolytica</name>
    <dbReference type="NCBI Taxonomy" id="2812953"/>
    <lineage>
        <taxon>Bacteria</taxon>
        <taxon>Pseudomonadati</taxon>
        <taxon>Balneolota</taxon>
        <taxon>Balneolia</taxon>
        <taxon>Balneolales</taxon>
        <taxon>Cyclonatronaceae</taxon>
        <taxon>Natronogracilivirga</taxon>
    </lineage>
</organism>
<dbReference type="PANTHER" id="PTHR30188">
    <property type="entry name" value="ABC TRANSPORTER PERMEASE PROTEIN-RELATED"/>
    <property type="match status" value="1"/>
</dbReference>
<sequence length="245" mass="25942">MQLFVDVGRYCRLIYEAIRSSTEFGMYWKNLISEMIKTGYDSLPIIMLAGFFTGAVMTIQTSYQLVAGFIPPATIGSIVSQSLLIELAAVISALVLAGRVGARIATELGTMAVSEQIDALESMGFNSVTFLVMPRVLAGVFMFPVIYVAASVAGMTGGLLAGIMTGTVPVADFMTGARQVFSPADVSFGIIKSFVFGYIITSISCFKGYFATGGAEGVGKATTQAAVLSCIYILIADFVLAFVLL</sequence>
<proteinExistence type="predicted"/>
<reference evidence="2" key="1">
    <citation type="submission" date="2021-02" db="EMBL/GenBank/DDBJ databases">
        <title>Natronogracilivirga saccharolytica gen. nov. sp. nov. a new anaerobic, haloalkiliphilic carbohydrate-fermenting bacterium from soda lake and proposing of Cyclonatronumiaceae fam. nov. in the phylum Balneolaeota.</title>
        <authorList>
            <person name="Zhilina T.N."/>
            <person name="Sorokin D.Y."/>
            <person name="Zavarzina D.G."/>
            <person name="Toshchakov S.V."/>
            <person name="Kublanov I.V."/>
        </authorList>
    </citation>
    <scope>NUCLEOTIDE SEQUENCE</scope>
    <source>
        <strain evidence="2">Z-1702</strain>
    </source>
</reference>
<name>A0A8J7S6G4_9BACT</name>
<feature type="transmembrane region" description="Helical" evidence="1">
    <location>
        <begin position="83"/>
        <end position="102"/>
    </location>
</feature>
<evidence type="ECO:0000256" key="1">
    <source>
        <dbReference type="SAM" id="Phobius"/>
    </source>
</evidence>
<dbReference type="GO" id="GO:0043190">
    <property type="term" value="C:ATP-binding cassette (ABC) transporter complex"/>
    <property type="evidence" value="ECO:0007669"/>
    <property type="project" value="InterPro"/>
</dbReference>
<dbReference type="Pfam" id="PF02405">
    <property type="entry name" value="MlaE"/>
    <property type="match status" value="1"/>
</dbReference>
<evidence type="ECO:0000313" key="3">
    <source>
        <dbReference type="Proteomes" id="UP000673975"/>
    </source>
</evidence>
<gene>
    <name evidence="2" type="ORF">NATSA_09120</name>
</gene>
<protein>
    <submittedName>
        <fullName evidence="2">ABC transporter permease</fullName>
    </submittedName>
</protein>
<accession>A0A8J7S6G4</accession>
<dbReference type="InterPro" id="IPR030802">
    <property type="entry name" value="Permease_MalE"/>
</dbReference>
<dbReference type="EMBL" id="JAFIDN010000006">
    <property type="protein sequence ID" value="MBP3192823.1"/>
    <property type="molecule type" value="Genomic_DNA"/>
</dbReference>
<dbReference type="Proteomes" id="UP000673975">
    <property type="component" value="Unassembled WGS sequence"/>
</dbReference>
<feature type="transmembrane region" description="Helical" evidence="1">
    <location>
        <begin position="186"/>
        <end position="210"/>
    </location>
</feature>
<feature type="transmembrane region" description="Helical" evidence="1">
    <location>
        <begin position="222"/>
        <end position="244"/>
    </location>
</feature>
<keyword evidence="3" id="KW-1185">Reference proteome</keyword>
<keyword evidence="1" id="KW-1133">Transmembrane helix</keyword>